<sequence length="399" mass="44350">MTKVRKWLTVGWITLAIMVLFIVVKILIPTPATQAIESIQPTGTALPNASMQPQETVRPDENINTQVTVQPNQNILPIETAQPKENMQPSSARWYDPSQLGIGDSIGGWNVVDLKLETYGKGSKAFILEGEAQISGTFTVNYAEDTYNSHQIILLADDNPSRSLPKPLAFGGSSSRMILHLSNPDDRKQFGEPGSKGRVTVTIHQYQSVYADILEGVSDTAEVTQLDHITSTPPPLTEVLPTELTQALRSHPLVPIELNDKSLTASTTYELIQGWFLQLNKQYISGLEPFTLKRISPEQKDQIQSWLMQAFTAAQAEEISAMYVQKSGIHYIIGGGYLPFRPNSEVKEISQQSIQMEGSDTLQYTGVYILSGMHDVQFSYTLKRIGGVWKIDQIEMKLI</sequence>
<protein>
    <submittedName>
        <fullName evidence="2">Uncharacterized protein</fullName>
    </submittedName>
</protein>
<comment type="caution">
    <text evidence="2">The sequence shown here is derived from an EMBL/GenBank/DDBJ whole genome shotgun (WGS) entry which is preliminary data.</text>
</comment>
<dbReference type="AlphaFoldDB" id="A0A1C1A976"/>
<dbReference type="EMBL" id="LYPC01000002">
    <property type="protein sequence ID" value="OCT17159.1"/>
    <property type="molecule type" value="Genomic_DNA"/>
</dbReference>
<evidence type="ECO:0000313" key="3">
    <source>
        <dbReference type="Proteomes" id="UP000093309"/>
    </source>
</evidence>
<keyword evidence="1" id="KW-1133">Transmembrane helix</keyword>
<dbReference type="RefSeq" id="WP_065850408.1">
    <property type="nucleotide sequence ID" value="NZ_LYPC01000002.1"/>
</dbReference>
<keyword evidence="1" id="KW-0812">Transmembrane</keyword>
<dbReference type="OrthoDB" id="2602196at2"/>
<name>A0A1C1A976_9BACL</name>
<keyword evidence="3" id="KW-1185">Reference proteome</keyword>
<accession>A0A1C1A976</accession>
<dbReference type="Proteomes" id="UP000093309">
    <property type="component" value="Unassembled WGS sequence"/>
</dbReference>
<reference evidence="3" key="1">
    <citation type="submission" date="2016-05" db="EMBL/GenBank/DDBJ databases">
        <title>Paenibacillus oryzae. sp. nov., isolated from the rice root.</title>
        <authorList>
            <person name="Zhang J."/>
            <person name="Zhang X."/>
        </authorList>
    </citation>
    <scope>NUCLEOTIDE SEQUENCE [LARGE SCALE GENOMIC DNA]</scope>
    <source>
        <strain evidence="3">KCTC13222</strain>
    </source>
</reference>
<keyword evidence="1" id="KW-0472">Membrane</keyword>
<evidence type="ECO:0000313" key="2">
    <source>
        <dbReference type="EMBL" id="OCT17159.1"/>
    </source>
</evidence>
<proteinExistence type="predicted"/>
<organism evidence="2 3">
    <name type="scientific">Paenibacillus pectinilyticus</name>
    <dbReference type="NCBI Taxonomy" id="512399"/>
    <lineage>
        <taxon>Bacteria</taxon>
        <taxon>Bacillati</taxon>
        <taxon>Bacillota</taxon>
        <taxon>Bacilli</taxon>
        <taxon>Bacillales</taxon>
        <taxon>Paenibacillaceae</taxon>
        <taxon>Paenibacillus</taxon>
    </lineage>
</organism>
<evidence type="ECO:0000256" key="1">
    <source>
        <dbReference type="SAM" id="Phobius"/>
    </source>
</evidence>
<gene>
    <name evidence="2" type="ORF">A8709_24580</name>
</gene>
<feature type="transmembrane region" description="Helical" evidence="1">
    <location>
        <begin position="7"/>
        <end position="28"/>
    </location>
</feature>